<dbReference type="RefSeq" id="WP_139592651.1">
    <property type="nucleotide sequence ID" value="NZ_CP031198.1"/>
</dbReference>
<evidence type="ECO:0000259" key="1">
    <source>
        <dbReference type="SMART" id="SM00382"/>
    </source>
</evidence>
<dbReference type="Proteomes" id="UP000307074">
    <property type="component" value="Chromosome"/>
</dbReference>
<proteinExistence type="predicted"/>
<dbReference type="Gene3D" id="3.40.50.300">
    <property type="entry name" value="P-loop containing nucleotide triphosphate hydrolases"/>
    <property type="match status" value="1"/>
</dbReference>
<dbReference type="InterPro" id="IPR003593">
    <property type="entry name" value="AAA+_ATPase"/>
</dbReference>
<organism evidence="2 3">
    <name type="scientific">Levilactobacillus brevis</name>
    <name type="common">Lactobacillus brevis</name>
    <dbReference type="NCBI Taxonomy" id="1580"/>
    <lineage>
        <taxon>Bacteria</taxon>
        <taxon>Bacillati</taxon>
        <taxon>Bacillota</taxon>
        <taxon>Bacilli</taxon>
        <taxon>Lactobacillales</taxon>
        <taxon>Lactobacillaceae</taxon>
        <taxon>Levilactobacillus</taxon>
    </lineage>
</organism>
<feature type="domain" description="AAA+ ATPase" evidence="1">
    <location>
        <begin position="115"/>
        <end position="247"/>
    </location>
</feature>
<dbReference type="InterPro" id="IPR050168">
    <property type="entry name" value="AAA_ATPase_domain"/>
</dbReference>
<dbReference type="Pfam" id="PF00004">
    <property type="entry name" value="AAA"/>
    <property type="match status" value="1"/>
</dbReference>
<dbReference type="PANTHER" id="PTHR23077:SF198">
    <property type="entry name" value="ATP-DEPENDENT ZINC METALLOPROTEASE FTSH"/>
    <property type="match status" value="1"/>
</dbReference>
<evidence type="ECO:0000313" key="2">
    <source>
        <dbReference type="EMBL" id="QCZ53522.1"/>
    </source>
</evidence>
<protein>
    <recommendedName>
        <fullName evidence="1">AAA+ ATPase domain-containing protein</fullName>
    </recommendedName>
</protein>
<dbReference type="EMBL" id="CP031198">
    <property type="protein sequence ID" value="QCZ53522.1"/>
    <property type="molecule type" value="Genomic_DNA"/>
</dbReference>
<sequence length="365" mass="40736">MSINFNKYIPALVEAAMTNDRRGIRMATNAIIRTLSRNDDKESRTMISKLKSLSSDYEIGKLTARNTNFSSELLLNNPIPSSNRIILNNDEQLRIDSFVSGITHSDLLIKNGVPPANSLLLYGEPGVGKTSIATNVAADLGLPLLSVNLAELISSYLGSTGKNISRIIEQAHQRPSVLFFDEFDAIASERNSENDIAELRRIVNVLLVELDNWPADSVVIAATNHPEMLDSAIWRRFRVVLEITLPDKQQRAILWKDYLETSDVVVEDNFIKNGLSEIELSPAIIRNISLLALQQALIDGIPIEVAVIRSLSQSRITLSKYEKVQLMRRLSENPLAYTHRQIARIFGLTHTTVGDILKRSEHSGK</sequence>
<dbReference type="PANTHER" id="PTHR23077">
    <property type="entry name" value="AAA-FAMILY ATPASE"/>
    <property type="match status" value="1"/>
</dbReference>
<dbReference type="SMART" id="SM00382">
    <property type="entry name" value="AAA"/>
    <property type="match status" value="1"/>
</dbReference>
<dbReference type="Gene3D" id="1.10.10.60">
    <property type="entry name" value="Homeodomain-like"/>
    <property type="match status" value="1"/>
</dbReference>
<evidence type="ECO:0000313" key="3">
    <source>
        <dbReference type="Proteomes" id="UP000307074"/>
    </source>
</evidence>
<dbReference type="GO" id="GO:0016887">
    <property type="term" value="F:ATP hydrolysis activity"/>
    <property type="evidence" value="ECO:0007669"/>
    <property type="project" value="InterPro"/>
</dbReference>
<accession>A0A5B7Y0L0</accession>
<dbReference type="GO" id="GO:0005524">
    <property type="term" value="F:ATP binding"/>
    <property type="evidence" value="ECO:0007669"/>
    <property type="project" value="InterPro"/>
</dbReference>
<dbReference type="CDD" id="cd19481">
    <property type="entry name" value="RecA-like_protease"/>
    <property type="match status" value="1"/>
</dbReference>
<dbReference type="InterPro" id="IPR027417">
    <property type="entry name" value="P-loop_NTPase"/>
</dbReference>
<reference evidence="2 3" key="1">
    <citation type="submission" date="2018-07" db="EMBL/GenBank/DDBJ databases">
        <authorList>
            <person name="Feyereisen M."/>
        </authorList>
    </citation>
    <scope>NUCLEOTIDE SEQUENCE [LARGE SCALE GENOMIC DNA]</scope>
    <source>
        <strain evidence="2 3">UCCLBBS449</strain>
    </source>
</reference>
<gene>
    <name evidence="2" type="ORF">UCCLBBS449_1585</name>
</gene>
<dbReference type="SUPFAM" id="SSF52540">
    <property type="entry name" value="P-loop containing nucleoside triphosphate hydrolases"/>
    <property type="match status" value="1"/>
</dbReference>
<dbReference type="InterPro" id="IPR003959">
    <property type="entry name" value="ATPase_AAA_core"/>
</dbReference>
<dbReference type="AlphaFoldDB" id="A0A5B7Y0L0"/>
<name>A0A5B7Y0L0_LEVBR</name>